<keyword evidence="2" id="KW-1185">Reference proteome</keyword>
<evidence type="ECO:0000313" key="1">
    <source>
        <dbReference type="EMBL" id="KAI6085973.1"/>
    </source>
</evidence>
<reference evidence="1 2" key="1">
    <citation type="journal article" date="2022" name="New Phytol.">
        <title>Ecological generalism drives hyperdiversity of secondary metabolite gene clusters in xylarialean endophytes.</title>
        <authorList>
            <person name="Franco M.E.E."/>
            <person name="Wisecaver J.H."/>
            <person name="Arnold A.E."/>
            <person name="Ju Y.M."/>
            <person name="Slot J.C."/>
            <person name="Ahrendt S."/>
            <person name="Moore L.P."/>
            <person name="Eastman K.E."/>
            <person name="Scott K."/>
            <person name="Konkel Z."/>
            <person name="Mondo S.J."/>
            <person name="Kuo A."/>
            <person name="Hayes R.D."/>
            <person name="Haridas S."/>
            <person name="Andreopoulos B."/>
            <person name="Riley R."/>
            <person name="LaButti K."/>
            <person name="Pangilinan J."/>
            <person name="Lipzen A."/>
            <person name="Amirebrahimi M."/>
            <person name="Yan J."/>
            <person name="Adam C."/>
            <person name="Keymanesh K."/>
            <person name="Ng V."/>
            <person name="Louie K."/>
            <person name="Northen T."/>
            <person name="Drula E."/>
            <person name="Henrissat B."/>
            <person name="Hsieh H.M."/>
            <person name="Youens-Clark K."/>
            <person name="Lutzoni F."/>
            <person name="Miadlikowska J."/>
            <person name="Eastwood D.C."/>
            <person name="Hamelin R.C."/>
            <person name="Grigoriev I.V."/>
            <person name="U'Ren J.M."/>
        </authorList>
    </citation>
    <scope>NUCLEOTIDE SEQUENCE [LARGE SCALE GENOMIC DNA]</scope>
    <source>
        <strain evidence="1 2">ER1909</strain>
    </source>
</reference>
<evidence type="ECO:0000313" key="2">
    <source>
        <dbReference type="Proteomes" id="UP001497680"/>
    </source>
</evidence>
<organism evidence="1 2">
    <name type="scientific">Hypoxylon rubiginosum</name>
    <dbReference type="NCBI Taxonomy" id="110542"/>
    <lineage>
        <taxon>Eukaryota</taxon>
        <taxon>Fungi</taxon>
        <taxon>Dikarya</taxon>
        <taxon>Ascomycota</taxon>
        <taxon>Pezizomycotina</taxon>
        <taxon>Sordariomycetes</taxon>
        <taxon>Xylariomycetidae</taxon>
        <taxon>Xylariales</taxon>
        <taxon>Hypoxylaceae</taxon>
        <taxon>Hypoxylon</taxon>
    </lineage>
</organism>
<comment type="caution">
    <text evidence="1">The sequence shown here is derived from an EMBL/GenBank/DDBJ whole genome shotgun (WGS) entry which is preliminary data.</text>
</comment>
<accession>A0ACC0D075</accession>
<protein>
    <submittedName>
        <fullName evidence="1">Uncharacterized protein</fullName>
    </submittedName>
</protein>
<dbReference type="EMBL" id="MU394320">
    <property type="protein sequence ID" value="KAI6085973.1"/>
    <property type="molecule type" value="Genomic_DNA"/>
</dbReference>
<name>A0ACC0D075_9PEZI</name>
<proteinExistence type="predicted"/>
<gene>
    <name evidence="1" type="ORF">F4821DRAFT_260473</name>
</gene>
<dbReference type="Proteomes" id="UP001497680">
    <property type="component" value="Unassembled WGS sequence"/>
</dbReference>
<sequence>MDYTLLILALLPLGALVFSAQSTTTTASLASRDAPSNEDPKAQIRIDQPDSRAKLSSKTVDRTLRSSKKPAPHRWTPCEWLLFVCGDPQALAMRIYAGYFVMMLVLALCALVFG</sequence>